<reference evidence="2 3" key="1">
    <citation type="submission" date="2023-08" db="EMBL/GenBank/DDBJ databases">
        <title>Comparative genomics and taxonomic characterization of three novel marine species of genus Marivirga.</title>
        <authorList>
            <person name="Muhammad N."/>
            <person name="Kim S.-G."/>
        </authorList>
    </citation>
    <scope>NUCLEOTIDE SEQUENCE [LARGE SCALE GENOMIC DNA]</scope>
    <source>
        <strain evidence="2 3">BDSF4-3</strain>
    </source>
</reference>
<dbReference type="InterPro" id="IPR025665">
    <property type="entry name" value="Beta-barrel_OMP_2"/>
</dbReference>
<dbReference type="RefSeq" id="WP_308349640.1">
    <property type="nucleotide sequence ID" value="NZ_CP129971.1"/>
</dbReference>
<feature type="domain" description="Outer membrane protein beta-barrel" evidence="1">
    <location>
        <begin position="26"/>
        <end position="198"/>
    </location>
</feature>
<evidence type="ECO:0000313" key="3">
    <source>
        <dbReference type="Proteomes" id="UP001230496"/>
    </source>
</evidence>
<dbReference type="SUPFAM" id="SSF56925">
    <property type="entry name" value="OMPA-like"/>
    <property type="match status" value="1"/>
</dbReference>
<dbReference type="EMBL" id="CP129971">
    <property type="protein sequence ID" value="WKK78430.2"/>
    <property type="molecule type" value="Genomic_DNA"/>
</dbReference>
<dbReference type="Gene3D" id="2.40.160.20">
    <property type="match status" value="1"/>
</dbReference>
<dbReference type="Pfam" id="PF13568">
    <property type="entry name" value="OMP_b-brl_2"/>
    <property type="match status" value="1"/>
</dbReference>
<organism evidence="2 3">
    <name type="scientific">Marivirga salinarum</name>
    <dbReference type="NCBI Taxonomy" id="3059078"/>
    <lineage>
        <taxon>Bacteria</taxon>
        <taxon>Pseudomonadati</taxon>
        <taxon>Bacteroidota</taxon>
        <taxon>Cytophagia</taxon>
        <taxon>Cytophagales</taxon>
        <taxon>Marivirgaceae</taxon>
        <taxon>Marivirga</taxon>
    </lineage>
</organism>
<evidence type="ECO:0000259" key="1">
    <source>
        <dbReference type="Pfam" id="PF13568"/>
    </source>
</evidence>
<name>A0AA49J9U4_9BACT</name>
<dbReference type="InterPro" id="IPR011250">
    <property type="entry name" value="OMP/PagP_B-barrel"/>
</dbReference>
<dbReference type="KEGG" id="msaa:QYS49_10055"/>
<proteinExistence type="predicted"/>
<accession>A0AA49J9U4</accession>
<protein>
    <submittedName>
        <fullName evidence="2">Porin family protein</fullName>
    </submittedName>
</protein>
<dbReference type="Proteomes" id="UP001230496">
    <property type="component" value="Chromosome"/>
</dbReference>
<evidence type="ECO:0000313" key="2">
    <source>
        <dbReference type="EMBL" id="WKK78430.2"/>
    </source>
</evidence>
<dbReference type="AlphaFoldDB" id="A0AA49J9U4"/>
<gene>
    <name evidence="2" type="ORF">QYS49_10055</name>
</gene>
<keyword evidence="3" id="KW-1185">Reference proteome</keyword>
<sequence length="232" mass="26508">MKKIFIVFILFLCLISTKEIKGQSYLGVKGGANIPFVNFTDFTNRPISTRFPTAYFVSQTFGISYRYMQNDKIGIQLDLNYSTKGWGQNTLDSTNTFYTNTVITEINYLEMPFYLHWEVFGKEKFKFFVDAGVYVAWALNSSTTIENDQDLDQVQIYYSPDRDNRGDFGINAGVGFSYDFSLFILQLDGSFKSGFANILPVNHFIRENPTTSTNQVTAIQLSLLFPLSKESK</sequence>